<protein>
    <submittedName>
        <fullName evidence="1">Uncharacterized protein</fullName>
    </submittedName>
</protein>
<gene>
    <name evidence="1" type="ORF">SAMN05421820_114119</name>
</gene>
<dbReference type="AlphaFoldDB" id="A0A1H0J9F4"/>
<sequence length="143" mass="16558">MFDELSKYKQGSFFFQSTDSLAEVCNVPKNKYGLYLVYALSKGRVELVYINKSGPPEKKGAVKDPRDIADDLRENLLNGYQFGEIERKNSWPVQLMIEDIEALHVHWYVTSDEKNNDLPATIKSKILQIYRGIYGHLPRWNEA</sequence>
<keyword evidence="2" id="KW-1185">Reference proteome</keyword>
<dbReference type="Proteomes" id="UP000183200">
    <property type="component" value="Unassembled WGS sequence"/>
</dbReference>
<dbReference type="RefSeq" id="WP_074612522.1">
    <property type="nucleotide sequence ID" value="NZ_FNGY01000014.1"/>
</dbReference>
<evidence type="ECO:0000313" key="2">
    <source>
        <dbReference type="Proteomes" id="UP000183200"/>
    </source>
</evidence>
<name>A0A1H0J9F4_9SPHI</name>
<organism evidence="1 2">
    <name type="scientific">Pedobacter steynii</name>
    <dbReference type="NCBI Taxonomy" id="430522"/>
    <lineage>
        <taxon>Bacteria</taxon>
        <taxon>Pseudomonadati</taxon>
        <taxon>Bacteroidota</taxon>
        <taxon>Sphingobacteriia</taxon>
        <taxon>Sphingobacteriales</taxon>
        <taxon>Sphingobacteriaceae</taxon>
        <taxon>Pedobacter</taxon>
    </lineage>
</organism>
<evidence type="ECO:0000313" key="1">
    <source>
        <dbReference type="EMBL" id="SDO40170.1"/>
    </source>
</evidence>
<reference evidence="2" key="1">
    <citation type="submission" date="2016-10" db="EMBL/GenBank/DDBJ databases">
        <authorList>
            <person name="Varghese N."/>
            <person name="Submissions S."/>
        </authorList>
    </citation>
    <scope>NUCLEOTIDE SEQUENCE [LARGE SCALE GENOMIC DNA]</scope>
    <source>
        <strain evidence="2">DSM 19110</strain>
    </source>
</reference>
<accession>A0A1H0J9F4</accession>
<dbReference type="EMBL" id="FNGY01000014">
    <property type="protein sequence ID" value="SDO40170.1"/>
    <property type="molecule type" value="Genomic_DNA"/>
</dbReference>
<dbReference type="OrthoDB" id="838435at2"/>
<proteinExistence type="predicted"/>